<evidence type="ECO:0000256" key="1">
    <source>
        <dbReference type="SAM" id="SignalP"/>
    </source>
</evidence>
<evidence type="ECO:0000313" key="2">
    <source>
        <dbReference type="EMBL" id="CAJ0733131.1"/>
    </source>
</evidence>
<evidence type="ECO:0000313" key="3">
    <source>
        <dbReference type="EMBL" id="MBX3893566.1"/>
    </source>
</evidence>
<dbReference type="Proteomes" id="UP001189303">
    <property type="component" value="Unassembled WGS sequence"/>
</dbReference>
<feature type="chain" id="PRO_5044465247" evidence="1">
    <location>
        <begin position="20"/>
        <end position="147"/>
    </location>
</feature>
<proteinExistence type="predicted"/>
<accession>A0A9Q2CA95</accession>
<organism evidence="3 5">
    <name type="scientific">Ralstonia pickettii</name>
    <name type="common">Burkholderia pickettii</name>
    <dbReference type="NCBI Taxonomy" id="329"/>
    <lineage>
        <taxon>Bacteria</taxon>
        <taxon>Pseudomonadati</taxon>
        <taxon>Pseudomonadota</taxon>
        <taxon>Betaproteobacteria</taxon>
        <taxon>Burkholderiales</taxon>
        <taxon>Burkholderiaceae</taxon>
        <taxon>Ralstonia</taxon>
    </lineage>
</organism>
<dbReference type="AlphaFoldDB" id="A0A9Q2CA95"/>
<reference evidence="2 4" key="2">
    <citation type="submission" date="2023-07" db="EMBL/GenBank/DDBJ databases">
        <authorList>
            <person name="Peeters C."/>
        </authorList>
    </citation>
    <scope>NUCLEOTIDE SEQUENCE [LARGE SCALE GENOMIC DNA]</scope>
    <source>
        <strain evidence="2 4">R-38712</strain>
    </source>
</reference>
<dbReference type="EMBL" id="QGBI01000048">
    <property type="protein sequence ID" value="MBX3893566.1"/>
    <property type="molecule type" value="Genomic_DNA"/>
</dbReference>
<keyword evidence="1" id="KW-0732">Signal</keyword>
<comment type="caution">
    <text evidence="3">The sequence shown here is derived from an EMBL/GenBank/DDBJ whole genome shotgun (WGS) entry which is preliminary data.</text>
</comment>
<reference evidence="3" key="1">
    <citation type="submission" date="2018-06" db="EMBL/GenBank/DDBJ databases">
        <authorList>
            <person name="O'Rourke A."/>
        </authorList>
    </citation>
    <scope>NUCLEOTIDE SEQUENCE</scope>
    <source>
        <strain evidence="3">132550021-3</strain>
    </source>
</reference>
<dbReference type="RefSeq" id="WP_012755722.1">
    <property type="nucleotide sequence ID" value="NZ_CATWFT010000033.1"/>
</dbReference>
<dbReference type="Proteomes" id="UP001199322">
    <property type="component" value="Unassembled WGS sequence"/>
</dbReference>
<feature type="signal peptide" evidence="1">
    <location>
        <begin position="1"/>
        <end position="19"/>
    </location>
</feature>
<keyword evidence="4" id="KW-1185">Reference proteome</keyword>
<sequence>MKNMMAAAVFGLASMAALAHNIDADITKFEKIHATKDPNSKEAREAKVLIEQARAVYFHSDTVQLLRIRALLNDGFKFVGAQPAFLGSEIKRLEDAIASPKTSDPAMTDAARKLLLQAKAEKAAYDVLHDSVGEKIDQAMKLIEAAK</sequence>
<gene>
    <name evidence="3" type="ORF">DEE74_27245</name>
    <name evidence="2" type="ORF">R38712_05177</name>
</gene>
<name>A0A9Q2CA95_RALPI</name>
<evidence type="ECO:0000313" key="5">
    <source>
        <dbReference type="Proteomes" id="UP001199322"/>
    </source>
</evidence>
<protein>
    <submittedName>
        <fullName evidence="3">Uncharacterized protein</fullName>
    </submittedName>
</protein>
<evidence type="ECO:0000313" key="4">
    <source>
        <dbReference type="Proteomes" id="UP001189303"/>
    </source>
</evidence>
<dbReference type="EMBL" id="CATWFT010000033">
    <property type="protein sequence ID" value="CAJ0733131.1"/>
    <property type="molecule type" value="Genomic_DNA"/>
</dbReference>